<gene>
    <name evidence="1" type="ORF">B9Q06_07885</name>
</gene>
<protein>
    <submittedName>
        <fullName evidence="1">Uncharacterized protein</fullName>
    </submittedName>
</protein>
<name>A0A2R6B815_9ARCH</name>
<dbReference type="EMBL" id="NEXH01000018">
    <property type="protein sequence ID" value="PSN94784.1"/>
    <property type="molecule type" value="Genomic_DNA"/>
</dbReference>
<dbReference type="AlphaFoldDB" id="A0A2R6B815"/>
<accession>A0A2R6B815</accession>
<proteinExistence type="predicted"/>
<reference evidence="1 2" key="1">
    <citation type="submission" date="2017-04" db="EMBL/GenBank/DDBJ databases">
        <title>Novel microbial lineages endemic to geothermal iron-oxide mats fill important gaps in the evolutionary history of Archaea.</title>
        <authorList>
            <person name="Jay Z.J."/>
            <person name="Beam J.P."/>
            <person name="Dlakic M."/>
            <person name="Rusch D.B."/>
            <person name="Kozubal M.A."/>
            <person name="Inskeep W.P."/>
        </authorList>
    </citation>
    <scope>NUCLEOTIDE SEQUENCE [LARGE SCALE GENOMIC DNA]</scope>
    <source>
        <strain evidence="1">ECH_B_2</strain>
    </source>
</reference>
<sequence length="64" mass="7355">MTNQFKIQQTPNIKAAEYGYNVTLSVCAQLSYNLQTNIRHYFKLKIKYTLGDLVSTSKLTPKIL</sequence>
<evidence type="ECO:0000313" key="2">
    <source>
        <dbReference type="Proteomes" id="UP000241284"/>
    </source>
</evidence>
<evidence type="ECO:0000313" key="1">
    <source>
        <dbReference type="EMBL" id="PSN94784.1"/>
    </source>
</evidence>
<dbReference type="Proteomes" id="UP000241284">
    <property type="component" value="Unassembled WGS sequence"/>
</dbReference>
<organism evidence="1 2">
    <name type="scientific">Candidatus Marsarchaeota G2 archaeon ECH_B_2</name>
    <dbReference type="NCBI Taxonomy" id="1978160"/>
    <lineage>
        <taxon>Archaea</taxon>
        <taxon>Candidatus Marsarchaeota</taxon>
        <taxon>Candidatus Marsarchaeota group 2</taxon>
    </lineage>
</organism>
<comment type="caution">
    <text evidence="1">The sequence shown here is derived from an EMBL/GenBank/DDBJ whole genome shotgun (WGS) entry which is preliminary data.</text>
</comment>